<dbReference type="AlphaFoldDB" id="A0A2H6KGT4"/>
<dbReference type="VEuPathDB" id="PiroplasmaDB:BOVATA_036720"/>
<protein>
    <submittedName>
        <fullName evidence="2">TIGR00255 family protein, putative</fullName>
    </submittedName>
</protein>
<feature type="compositionally biased region" description="Basic and acidic residues" evidence="1">
    <location>
        <begin position="18"/>
        <end position="32"/>
    </location>
</feature>
<dbReference type="GeneID" id="39875949"/>
<keyword evidence="3" id="KW-1185">Reference proteome</keyword>
<organism evidence="2 3">
    <name type="scientific">Babesia ovata</name>
    <dbReference type="NCBI Taxonomy" id="189622"/>
    <lineage>
        <taxon>Eukaryota</taxon>
        <taxon>Sar</taxon>
        <taxon>Alveolata</taxon>
        <taxon>Apicomplexa</taxon>
        <taxon>Aconoidasida</taxon>
        <taxon>Piroplasmida</taxon>
        <taxon>Babesiidae</taxon>
        <taxon>Babesia</taxon>
    </lineage>
</organism>
<comment type="caution">
    <text evidence="2">The sequence shown here is derived from an EMBL/GenBank/DDBJ whole genome shotgun (WGS) entry which is preliminary data.</text>
</comment>
<gene>
    <name evidence="2" type="ORF">BOVATA_036720</name>
</gene>
<evidence type="ECO:0000313" key="2">
    <source>
        <dbReference type="EMBL" id="GBE62179.1"/>
    </source>
</evidence>
<dbReference type="Proteomes" id="UP000236319">
    <property type="component" value="Unassembled WGS sequence"/>
</dbReference>
<dbReference type="EMBL" id="BDSA01000004">
    <property type="protein sequence ID" value="GBE62179.1"/>
    <property type="molecule type" value="Genomic_DNA"/>
</dbReference>
<reference evidence="2 3" key="1">
    <citation type="journal article" date="2017" name="BMC Genomics">
        <title>Whole-genome assembly of Babesia ovata and comparative genomics between closely related pathogens.</title>
        <authorList>
            <person name="Yamagishi J."/>
            <person name="Asada M."/>
            <person name="Hakimi H."/>
            <person name="Tanaka T.Q."/>
            <person name="Sugimoto C."/>
            <person name="Kawazu S."/>
        </authorList>
    </citation>
    <scope>NUCLEOTIDE SEQUENCE [LARGE SCALE GENOMIC DNA]</scope>
    <source>
        <strain evidence="2 3">Miyake</strain>
    </source>
</reference>
<proteinExistence type="predicted"/>
<sequence length="84" mass="9529">MLTYDLRCASGSDSPCSLHRDSAERAGEREPSRRNRFVMHKEYYKVLEQLEELSPEEMLSELIAQTNTLEALKAELGAEELVGV</sequence>
<feature type="region of interest" description="Disordered" evidence="1">
    <location>
        <begin position="9"/>
        <end position="32"/>
    </location>
</feature>
<name>A0A2H6KGT4_9APIC</name>
<evidence type="ECO:0000313" key="3">
    <source>
        <dbReference type="Proteomes" id="UP000236319"/>
    </source>
</evidence>
<evidence type="ECO:0000256" key="1">
    <source>
        <dbReference type="SAM" id="MobiDB-lite"/>
    </source>
</evidence>
<accession>A0A2H6KGT4</accession>
<dbReference type="RefSeq" id="XP_028868422.1">
    <property type="nucleotide sequence ID" value="XM_029012589.1"/>
</dbReference>